<dbReference type="InterPro" id="IPR003778">
    <property type="entry name" value="CT_A_B"/>
</dbReference>
<evidence type="ECO:0000313" key="5">
    <source>
        <dbReference type="EMBL" id="WZK88647.1"/>
    </source>
</evidence>
<dbReference type="SUPFAM" id="SSF50891">
    <property type="entry name" value="Cyclophilin-like"/>
    <property type="match status" value="1"/>
</dbReference>
<keyword evidence="2" id="KW-0378">Hydrolase</keyword>
<keyword evidence="3" id="KW-0067">ATP-binding</keyword>
<accession>A0ABZ2XRU0</accession>
<dbReference type="EMBL" id="CP123584">
    <property type="protein sequence ID" value="WZK88647.1"/>
    <property type="molecule type" value="Genomic_DNA"/>
</dbReference>
<dbReference type="Pfam" id="PF02626">
    <property type="entry name" value="CT_A_B"/>
    <property type="match status" value="1"/>
</dbReference>
<evidence type="ECO:0000259" key="4">
    <source>
        <dbReference type="SMART" id="SM00797"/>
    </source>
</evidence>
<reference evidence="5 6" key="1">
    <citation type="submission" date="2023-04" db="EMBL/GenBank/DDBJ databases">
        <title>Complete genome sequence of Alisedimentitalea scapharcae.</title>
        <authorList>
            <person name="Rong J.-C."/>
            <person name="Yi M.-L."/>
            <person name="Zhao Q."/>
        </authorList>
    </citation>
    <scope>NUCLEOTIDE SEQUENCE [LARGE SCALE GENOMIC DNA]</scope>
    <source>
        <strain evidence="5 6">KCTC 42119</strain>
    </source>
</reference>
<name>A0ABZ2XRU0_9RHOB</name>
<sequence>MSALKVLRIGPAVTIQDMGRPGLLGQGVSQGGAADVRALAEGAALLAQPVTHAALEMAGMGGDFQATAPLRIALTGAVMSASIDGEPVSWNASHPLGVGQTLSIGAARRGVYGYLHLGGGINSPVLLGARAVHQSAGLGHAILAGDEIPVGPDSGSETGLVLAVTPRFDGGELRIVESFQSALFSQAIRDRFAGTVFQRGSRANRMGVELVSEGVGFSAEGQLNILSEVITPGDVQMTGDGKPFVLLRECQTTGGYPRIGTVLPCDLPRIAQAQPGASLRFNWVTLDEALAAEERFEKELKDLRRACQPLVRDPADIADLLAYQLVGGVISAKADPFEKES</sequence>
<proteinExistence type="predicted"/>
<dbReference type="Proteomes" id="UP001623232">
    <property type="component" value="Chromosome"/>
</dbReference>
<dbReference type="RefSeq" id="WP_406646122.1">
    <property type="nucleotide sequence ID" value="NZ_CP123584.1"/>
</dbReference>
<dbReference type="SMART" id="SM00797">
    <property type="entry name" value="AHS2"/>
    <property type="match status" value="1"/>
</dbReference>
<dbReference type="Gene3D" id="2.40.100.10">
    <property type="entry name" value="Cyclophilin-like"/>
    <property type="match status" value="1"/>
</dbReference>
<feature type="domain" description="Carboxyltransferase" evidence="4">
    <location>
        <begin position="25"/>
        <end position="299"/>
    </location>
</feature>
<organism evidence="5 6">
    <name type="scientific">Aliisedimentitalea scapharcae</name>
    <dbReference type="NCBI Taxonomy" id="1524259"/>
    <lineage>
        <taxon>Bacteria</taxon>
        <taxon>Pseudomonadati</taxon>
        <taxon>Pseudomonadota</taxon>
        <taxon>Alphaproteobacteria</taxon>
        <taxon>Rhodobacterales</taxon>
        <taxon>Roseobacteraceae</taxon>
        <taxon>Aliisedimentitalea</taxon>
    </lineage>
</organism>
<dbReference type="PANTHER" id="PTHR43309:SF5">
    <property type="entry name" value="5-OXOPROLINASE SUBUNIT C"/>
    <property type="match status" value="1"/>
</dbReference>
<keyword evidence="1" id="KW-0547">Nucleotide-binding</keyword>
<evidence type="ECO:0000256" key="3">
    <source>
        <dbReference type="ARBA" id="ARBA00022840"/>
    </source>
</evidence>
<gene>
    <name evidence="5" type="ORF">QEZ52_18930</name>
</gene>
<protein>
    <submittedName>
        <fullName evidence="5">Urea amidolyase</fullName>
    </submittedName>
</protein>
<evidence type="ECO:0000256" key="1">
    <source>
        <dbReference type="ARBA" id="ARBA00022741"/>
    </source>
</evidence>
<evidence type="ECO:0000313" key="6">
    <source>
        <dbReference type="Proteomes" id="UP001623232"/>
    </source>
</evidence>
<dbReference type="PANTHER" id="PTHR43309">
    <property type="entry name" value="5-OXOPROLINASE SUBUNIT C"/>
    <property type="match status" value="1"/>
</dbReference>
<dbReference type="InterPro" id="IPR052708">
    <property type="entry name" value="PxpC"/>
</dbReference>
<evidence type="ECO:0000256" key="2">
    <source>
        <dbReference type="ARBA" id="ARBA00022801"/>
    </source>
</evidence>
<keyword evidence="6" id="KW-1185">Reference proteome</keyword>
<dbReference type="InterPro" id="IPR029000">
    <property type="entry name" value="Cyclophilin-like_dom_sf"/>
</dbReference>